<dbReference type="PRINTS" id="PR00039">
    <property type="entry name" value="HTHLYSR"/>
</dbReference>
<evidence type="ECO:0000256" key="1">
    <source>
        <dbReference type="ARBA" id="ARBA00009437"/>
    </source>
</evidence>
<dbReference type="InterPro" id="IPR036390">
    <property type="entry name" value="WH_DNA-bd_sf"/>
</dbReference>
<comment type="similarity">
    <text evidence="1">Belongs to the LysR transcriptional regulatory family.</text>
</comment>
<protein>
    <submittedName>
        <fullName evidence="6">Cyn operon transcriptional activator</fullName>
    </submittedName>
</protein>
<proteinExistence type="inferred from homology"/>
<evidence type="ECO:0000313" key="7">
    <source>
        <dbReference type="Proteomes" id="UP000049983"/>
    </source>
</evidence>
<dbReference type="Pfam" id="PF00126">
    <property type="entry name" value="HTH_1"/>
    <property type="match status" value="1"/>
</dbReference>
<dbReference type="InterPro" id="IPR000847">
    <property type="entry name" value="LysR_HTH_N"/>
</dbReference>
<evidence type="ECO:0000259" key="5">
    <source>
        <dbReference type="PROSITE" id="PS50931"/>
    </source>
</evidence>
<dbReference type="OrthoDB" id="7260751at2"/>
<name>A0A0M7B1C2_9HYPH</name>
<dbReference type="RefSeq" id="WP_055121047.1">
    <property type="nucleotide sequence ID" value="NZ_CANMGD010000015.1"/>
</dbReference>
<dbReference type="Gene3D" id="1.10.10.10">
    <property type="entry name" value="Winged helix-like DNA-binding domain superfamily/Winged helix DNA-binding domain"/>
    <property type="match status" value="1"/>
</dbReference>
<dbReference type="GeneID" id="97673153"/>
<dbReference type="FunFam" id="1.10.10.10:FF:000001">
    <property type="entry name" value="LysR family transcriptional regulator"/>
    <property type="match status" value="1"/>
</dbReference>
<dbReference type="PROSITE" id="PS50931">
    <property type="entry name" value="HTH_LYSR"/>
    <property type="match status" value="1"/>
</dbReference>
<dbReference type="PANTHER" id="PTHR30427">
    <property type="entry name" value="TRANSCRIPTIONAL ACTIVATOR PROTEIN LYSR"/>
    <property type="match status" value="1"/>
</dbReference>
<gene>
    <name evidence="6" type="primary">cynR_6</name>
    <name evidence="6" type="ORF">LA5096_05918</name>
</gene>
<dbReference type="PANTHER" id="PTHR30427:SF1">
    <property type="entry name" value="TRANSCRIPTIONAL ACTIVATOR PROTEIN LYSR"/>
    <property type="match status" value="1"/>
</dbReference>
<keyword evidence="7" id="KW-1185">Reference proteome</keyword>
<dbReference type="AlphaFoldDB" id="A0A0M7B1C2"/>
<evidence type="ECO:0000256" key="3">
    <source>
        <dbReference type="ARBA" id="ARBA00023125"/>
    </source>
</evidence>
<dbReference type="InterPro" id="IPR005119">
    <property type="entry name" value="LysR_subst-bd"/>
</dbReference>
<feature type="domain" description="HTH lysR-type" evidence="5">
    <location>
        <begin position="1"/>
        <end position="58"/>
    </location>
</feature>
<dbReference type="GO" id="GO:0010628">
    <property type="term" value="P:positive regulation of gene expression"/>
    <property type="evidence" value="ECO:0007669"/>
    <property type="project" value="TreeGrafter"/>
</dbReference>
<dbReference type="SUPFAM" id="SSF46785">
    <property type="entry name" value="Winged helix' DNA-binding domain"/>
    <property type="match status" value="1"/>
</dbReference>
<accession>A0A0M7B1C2</accession>
<dbReference type="Gene3D" id="3.40.190.290">
    <property type="match status" value="1"/>
</dbReference>
<dbReference type="GO" id="GO:0043565">
    <property type="term" value="F:sequence-specific DNA binding"/>
    <property type="evidence" value="ECO:0007669"/>
    <property type="project" value="TreeGrafter"/>
</dbReference>
<dbReference type="Proteomes" id="UP000049983">
    <property type="component" value="Unassembled WGS sequence"/>
</dbReference>
<dbReference type="EMBL" id="CXWC01000016">
    <property type="protein sequence ID" value="CTQ78916.1"/>
    <property type="molecule type" value="Genomic_DNA"/>
</dbReference>
<organism evidence="6 7">
    <name type="scientific">Roseibium album</name>
    <dbReference type="NCBI Taxonomy" id="311410"/>
    <lineage>
        <taxon>Bacteria</taxon>
        <taxon>Pseudomonadati</taxon>
        <taxon>Pseudomonadota</taxon>
        <taxon>Alphaproteobacteria</taxon>
        <taxon>Hyphomicrobiales</taxon>
        <taxon>Stappiaceae</taxon>
        <taxon>Roseibium</taxon>
    </lineage>
</organism>
<keyword evidence="2" id="KW-0805">Transcription regulation</keyword>
<dbReference type="SUPFAM" id="SSF53850">
    <property type="entry name" value="Periplasmic binding protein-like II"/>
    <property type="match status" value="1"/>
</dbReference>
<dbReference type="Pfam" id="PF03466">
    <property type="entry name" value="LysR_substrate"/>
    <property type="match status" value="1"/>
</dbReference>
<dbReference type="GO" id="GO:0003700">
    <property type="term" value="F:DNA-binding transcription factor activity"/>
    <property type="evidence" value="ECO:0007669"/>
    <property type="project" value="InterPro"/>
</dbReference>
<evidence type="ECO:0000256" key="4">
    <source>
        <dbReference type="ARBA" id="ARBA00023163"/>
    </source>
</evidence>
<dbReference type="STRING" id="311410.LA5095_05564"/>
<evidence type="ECO:0000313" key="6">
    <source>
        <dbReference type="EMBL" id="CTQ78916.1"/>
    </source>
</evidence>
<evidence type="ECO:0000256" key="2">
    <source>
        <dbReference type="ARBA" id="ARBA00023015"/>
    </source>
</evidence>
<reference evidence="7" key="1">
    <citation type="submission" date="2015-07" db="EMBL/GenBank/DDBJ databases">
        <authorList>
            <person name="Rodrigo-Torres Lidia"/>
            <person name="Arahal R.David."/>
        </authorList>
    </citation>
    <scope>NUCLEOTIDE SEQUENCE [LARGE SCALE GENOMIC DNA]</scope>
    <source>
        <strain evidence="7">CECT 5096</strain>
    </source>
</reference>
<sequence>MNFRQLEAFRAVRDTGSTTLAADRIGVTQSTASRLILQLEEDIGYQLFDRQGAGLTLTPEGLDFSEIAERILAEIERINLMSRNIRQLSTRTVRIAAMPAIGTCMTPEPLRRFLDENPNVHLKVDLKPRSEVQSLVINGKCDLGLVTLPLSDDGLHIEPLCQEETVCVLPPGHHLEEKDVVSFGDLASERLISIATHTILRYRLEEALSSAGVRLGSICETDSTLLVANLVAANAGVAIIHKVVADMLKDRLVIRPLATPIQLSYGIIRRRGSPPRVLTERLVDCLKSAFTE</sequence>
<keyword evidence="3" id="KW-0238">DNA-binding</keyword>
<keyword evidence="4" id="KW-0804">Transcription</keyword>
<dbReference type="InterPro" id="IPR036388">
    <property type="entry name" value="WH-like_DNA-bd_sf"/>
</dbReference>